<reference evidence="1 2" key="1">
    <citation type="submission" date="2020-08" db="EMBL/GenBank/DDBJ databases">
        <title>The Agave Microbiome: Exploring the role of microbial communities in plant adaptations to desert environments.</title>
        <authorList>
            <person name="Partida-Martinez L.P."/>
        </authorList>
    </citation>
    <scope>NUCLEOTIDE SEQUENCE [LARGE SCALE GENOMIC DNA]</scope>
    <source>
        <strain evidence="1 2">RAS26</strain>
    </source>
</reference>
<dbReference type="Pfam" id="PF02348">
    <property type="entry name" value="CTP_transf_3"/>
    <property type="match status" value="1"/>
</dbReference>
<organism evidence="1 2">
    <name type="scientific">Cellulomonas cellasea</name>
    <dbReference type="NCBI Taxonomy" id="43670"/>
    <lineage>
        <taxon>Bacteria</taxon>
        <taxon>Bacillati</taxon>
        <taxon>Actinomycetota</taxon>
        <taxon>Actinomycetes</taxon>
        <taxon>Micrococcales</taxon>
        <taxon>Cellulomonadaceae</taxon>
        <taxon>Cellulomonas</taxon>
    </lineage>
</organism>
<dbReference type="EMBL" id="JACHVX010000004">
    <property type="protein sequence ID" value="MBB2924154.1"/>
    <property type="molecule type" value="Genomic_DNA"/>
</dbReference>
<accession>A0A7W4UHW9</accession>
<dbReference type="PANTHER" id="PTHR42866:SF1">
    <property type="entry name" value="SPORE COAT POLYSACCHARIDE BIOSYNTHESIS PROTEIN SPSF"/>
    <property type="match status" value="1"/>
</dbReference>
<dbReference type="RefSeq" id="WP_183296934.1">
    <property type="nucleotide sequence ID" value="NZ_JACHVX010000004.1"/>
</dbReference>
<dbReference type="SUPFAM" id="SSF53448">
    <property type="entry name" value="Nucleotide-diphospho-sugar transferases"/>
    <property type="match status" value="1"/>
</dbReference>
<dbReference type="CDD" id="cd02518">
    <property type="entry name" value="GT2_SpsF"/>
    <property type="match status" value="1"/>
</dbReference>
<dbReference type="PANTHER" id="PTHR42866">
    <property type="entry name" value="3-DEOXY-MANNO-OCTULOSONATE CYTIDYLYLTRANSFERASE"/>
    <property type="match status" value="1"/>
</dbReference>
<comment type="caution">
    <text evidence="1">The sequence shown here is derived from an EMBL/GenBank/DDBJ whole genome shotgun (WGS) entry which is preliminary data.</text>
</comment>
<name>A0A7W4UHW9_9CELL</name>
<dbReference type="Proteomes" id="UP000518206">
    <property type="component" value="Unassembled WGS sequence"/>
</dbReference>
<evidence type="ECO:0000313" key="1">
    <source>
        <dbReference type="EMBL" id="MBB2924154.1"/>
    </source>
</evidence>
<evidence type="ECO:0000313" key="2">
    <source>
        <dbReference type="Proteomes" id="UP000518206"/>
    </source>
</evidence>
<dbReference type="Gene3D" id="3.90.550.10">
    <property type="entry name" value="Spore Coat Polysaccharide Biosynthesis Protein SpsA, Chain A"/>
    <property type="match status" value="1"/>
</dbReference>
<dbReference type="InterPro" id="IPR029044">
    <property type="entry name" value="Nucleotide-diphossugar_trans"/>
</dbReference>
<dbReference type="AlphaFoldDB" id="A0A7W4UHW9"/>
<proteinExistence type="predicted"/>
<reference evidence="1 2" key="2">
    <citation type="submission" date="2020-08" db="EMBL/GenBank/DDBJ databases">
        <authorList>
            <person name="Partida-Martinez L."/>
            <person name="Huntemann M."/>
            <person name="Clum A."/>
            <person name="Wang J."/>
            <person name="Palaniappan K."/>
            <person name="Ritter S."/>
            <person name="Chen I.-M."/>
            <person name="Stamatis D."/>
            <person name="Reddy T."/>
            <person name="O'Malley R."/>
            <person name="Daum C."/>
            <person name="Shapiro N."/>
            <person name="Ivanova N."/>
            <person name="Kyrpides N."/>
            <person name="Woyke T."/>
        </authorList>
    </citation>
    <scope>NUCLEOTIDE SEQUENCE [LARGE SCALE GENOMIC DNA]</scope>
    <source>
        <strain evidence="1 2">RAS26</strain>
    </source>
</reference>
<protein>
    <submittedName>
        <fullName evidence="1">Spore coat polysaccharide biosynthesis protein SpsF</fullName>
    </submittedName>
</protein>
<dbReference type="GO" id="GO:0005829">
    <property type="term" value="C:cytosol"/>
    <property type="evidence" value="ECO:0007669"/>
    <property type="project" value="TreeGrafter"/>
</dbReference>
<sequence length="248" mass="26610">MSGEGRARVTAVIQARCGSDRLPAKVLLPLAGRPVLGWVVRAARTATEVDDVVVATTTSPEDDAVEDLARSWGVSVLRGSPDDVLSRFVAVADRDRPDAVVRLTADCPMLDPAVIDTVVRTWRASPHYDYVSSVLHRTLPRGLDVELVTADALRRIDELATAHHRVHVTSYAYSEPSGLDILGLSFASAGSTHRVTLDTAADAQMLAALADGLGDAPPAWRDVVRWLDEHPDVASINAGVRQKALEQG</sequence>
<dbReference type="InterPro" id="IPR003329">
    <property type="entry name" value="Cytidylyl_trans"/>
</dbReference>
<gene>
    <name evidence="1" type="ORF">FHR80_003082</name>
</gene>